<dbReference type="PANTHER" id="PTHR37387">
    <property type="entry name" value="PROTEIN SAMBA"/>
    <property type="match status" value="1"/>
</dbReference>
<accession>A0A484MAE9</accession>
<dbReference type="GO" id="GO:0046621">
    <property type="term" value="P:negative regulation of organ growth"/>
    <property type="evidence" value="ECO:0007669"/>
    <property type="project" value="InterPro"/>
</dbReference>
<dbReference type="Proteomes" id="UP000595140">
    <property type="component" value="Unassembled WGS sequence"/>
</dbReference>
<evidence type="ECO:0000313" key="3">
    <source>
        <dbReference type="Proteomes" id="UP000595140"/>
    </source>
</evidence>
<organism evidence="2 3">
    <name type="scientific">Cuscuta campestris</name>
    <dbReference type="NCBI Taxonomy" id="132261"/>
    <lineage>
        <taxon>Eukaryota</taxon>
        <taxon>Viridiplantae</taxon>
        <taxon>Streptophyta</taxon>
        <taxon>Embryophyta</taxon>
        <taxon>Tracheophyta</taxon>
        <taxon>Spermatophyta</taxon>
        <taxon>Magnoliopsida</taxon>
        <taxon>eudicotyledons</taxon>
        <taxon>Gunneridae</taxon>
        <taxon>Pentapetalae</taxon>
        <taxon>asterids</taxon>
        <taxon>lamiids</taxon>
        <taxon>Solanales</taxon>
        <taxon>Convolvulaceae</taxon>
        <taxon>Cuscuteae</taxon>
        <taxon>Cuscuta</taxon>
        <taxon>Cuscuta subgen. Grammica</taxon>
        <taxon>Cuscuta sect. Cleistogrammica</taxon>
    </lineage>
</organism>
<keyword evidence="3" id="KW-1185">Reference proteome</keyword>
<dbReference type="AlphaFoldDB" id="A0A484MAE9"/>
<gene>
    <name evidence="2" type="ORF">CCAM_LOCUS27606</name>
</gene>
<proteinExistence type="predicted"/>
<protein>
    <recommendedName>
        <fullName evidence="4">Protein SAMBA</fullName>
    </recommendedName>
</protein>
<evidence type="ECO:0000256" key="1">
    <source>
        <dbReference type="SAM" id="MobiDB-lite"/>
    </source>
</evidence>
<reference evidence="2 3" key="1">
    <citation type="submission" date="2018-04" db="EMBL/GenBank/DDBJ databases">
        <authorList>
            <person name="Vogel A."/>
        </authorList>
    </citation>
    <scope>NUCLEOTIDE SEQUENCE [LARGE SCALE GENOMIC DNA]</scope>
</reference>
<dbReference type="OrthoDB" id="1935166at2759"/>
<sequence>MAANIGANAPAAVSLAVDDHHFPAADPTSDQDRKDETVQALKSEVMATLNEVVKSLDEDSWMFDGPRSRIQLISRPGSFLQKRQELTKKQTLAPSK</sequence>
<dbReference type="GO" id="GO:0010997">
    <property type="term" value="F:anaphase-promoting complex binding"/>
    <property type="evidence" value="ECO:0007669"/>
    <property type="project" value="InterPro"/>
</dbReference>
<evidence type="ECO:0000313" key="2">
    <source>
        <dbReference type="EMBL" id="VFQ85830.1"/>
    </source>
</evidence>
<dbReference type="EMBL" id="OOIL02003033">
    <property type="protein sequence ID" value="VFQ85830.1"/>
    <property type="molecule type" value="Genomic_DNA"/>
</dbReference>
<feature type="region of interest" description="Disordered" evidence="1">
    <location>
        <begin position="18"/>
        <end position="37"/>
    </location>
</feature>
<dbReference type="InterPro" id="IPR037547">
    <property type="entry name" value="SAMBA"/>
</dbReference>
<name>A0A484MAE9_9ASTE</name>
<evidence type="ECO:0008006" key="4">
    <source>
        <dbReference type="Google" id="ProtNLM"/>
    </source>
</evidence>
<dbReference type="PANTHER" id="PTHR37387:SF1">
    <property type="entry name" value="PROTEIN SAMBA"/>
    <property type="match status" value="1"/>
</dbReference>